<evidence type="ECO:0000256" key="8">
    <source>
        <dbReference type="ARBA" id="ARBA00022771"/>
    </source>
</evidence>
<dbReference type="AlphaFoldDB" id="A0A1R2CKV5"/>
<evidence type="ECO:0000259" key="14">
    <source>
        <dbReference type="PROSITE" id="PS50271"/>
    </source>
</evidence>
<evidence type="ECO:0000313" key="16">
    <source>
        <dbReference type="EMBL" id="OMJ89627.1"/>
    </source>
</evidence>
<dbReference type="SUPFAM" id="SSF143791">
    <property type="entry name" value="DUSP-like"/>
    <property type="match status" value="1"/>
</dbReference>
<keyword evidence="7" id="KW-0677">Repeat</keyword>
<dbReference type="InterPro" id="IPR013083">
    <property type="entry name" value="Znf_RING/FYVE/PHD"/>
</dbReference>
<dbReference type="PANTHER" id="PTHR21646">
    <property type="entry name" value="UBIQUITIN CARBOXYL-TERMINAL HYDROLASE"/>
    <property type="match status" value="1"/>
</dbReference>
<protein>
    <recommendedName>
        <fullName evidence="12">Ubiquitin carboxyl-terminal hydrolase</fullName>
        <ecNumber evidence="12">3.4.19.12</ecNumber>
    </recommendedName>
</protein>
<dbReference type="EC" id="3.4.19.12" evidence="12"/>
<dbReference type="PROSITE" id="PS00972">
    <property type="entry name" value="USP_1"/>
    <property type="match status" value="1"/>
</dbReference>
<evidence type="ECO:0000256" key="1">
    <source>
        <dbReference type="ARBA" id="ARBA00004300"/>
    </source>
</evidence>
<evidence type="ECO:0000256" key="11">
    <source>
        <dbReference type="PROSITE-ProRule" id="PRU00502"/>
    </source>
</evidence>
<dbReference type="Gene3D" id="3.30.2230.10">
    <property type="entry name" value="DUSP-like"/>
    <property type="match status" value="1"/>
</dbReference>
<dbReference type="GO" id="GO:0005813">
    <property type="term" value="C:centrosome"/>
    <property type="evidence" value="ECO:0007669"/>
    <property type="project" value="UniProtKB-SubCell"/>
</dbReference>
<dbReference type="PROSITE" id="PS50271">
    <property type="entry name" value="ZF_UBP"/>
    <property type="match status" value="1"/>
</dbReference>
<dbReference type="Gene3D" id="3.90.70.10">
    <property type="entry name" value="Cysteine proteinases"/>
    <property type="match status" value="1"/>
</dbReference>
<reference evidence="16 17" key="1">
    <citation type="submission" date="2016-11" db="EMBL/GenBank/DDBJ databases">
        <title>The macronuclear genome of Stentor coeruleus: a giant cell with tiny introns.</title>
        <authorList>
            <person name="Slabodnick M."/>
            <person name="Ruby J.G."/>
            <person name="Reiff S.B."/>
            <person name="Swart E.C."/>
            <person name="Gosai S."/>
            <person name="Prabakaran S."/>
            <person name="Witkowska E."/>
            <person name="Larue G.E."/>
            <person name="Fisher S."/>
            <person name="Freeman R.M."/>
            <person name="Gunawardena J."/>
            <person name="Chu W."/>
            <person name="Stover N.A."/>
            <person name="Gregory B.D."/>
            <person name="Nowacki M."/>
            <person name="Derisi J."/>
            <person name="Roy S.W."/>
            <person name="Marshall W.F."/>
            <person name="Sood P."/>
        </authorList>
    </citation>
    <scope>NUCLEOTIDE SEQUENCE [LARGE SCALE GENOMIC DNA]</scope>
    <source>
        <strain evidence="16">WM001</strain>
    </source>
</reference>
<sequence length="670" mass="77797">MGDLYCEKCSVGLPNIWICLHDTCTFRGCGRYQNKHAQQHYSSLKHSVFINPKTLLIWCLECDQEIIEDSSMALRSIFASNNTSKKPEIDQKPKYKGIRGVIGLKNLGNTCFMNSSLQCLSNIRAFQRYFLKTIDIEELKAQELAEFDIIKTLSELFNSIWNGDAAQVSPKDFWDAFRKSCPFFKGMAQHDSQEFLRIFLDKLHDELKFEYQIGKYRSIVSDIFRSEMQNKITCKICGNHTVKDEEFYDLSVSIPTAEDIESYKEISKEVRSPQERVTLYSEKSTLWSKIQQIFTESKDVVSIYDCLLNFCLPEELRQKFECLNCGEKTPSRREVKILKPPNALMLVIKRFKYNKAGMKISTYVQFPMTIDLRFFLSRNTSCQYQLTGMIQHMGGVNGGHYVSYCKNFKNNNWYEYDDSRTRQITEQQLLEKEAYILFYQRQILEPREKLKKGQKKAYLPSYWCNLYRTLSDPGPIISKYLLCGHGMLKPLFSLSQFTEIASSQAEEIREKFSQDCGIIEKVGECESCIVSFAELNIRTELELELIKELNEITPFEGPWYLISITWLNHWKSFCCHESSSEKRTPMAIDNNGLFLDGKIRKGLEKGKDYRGVNRHVWEALLKLYKGGPEIRRLEVDIYADPAPDIICSTPSLTAEHMGKLRVIQSTYPNS</sequence>
<dbReference type="InterPro" id="IPR001607">
    <property type="entry name" value="Znf_UBP"/>
</dbReference>
<comment type="similarity">
    <text evidence="3">Belongs to the peptidase C19 family. USP20/USP33 subfamily.</text>
</comment>
<keyword evidence="12" id="KW-0833">Ubl conjugation pathway</keyword>
<organism evidence="16 17">
    <name type="scientific">Stentor coeruleus</name>
    <dbReference type="NCBI Taxonomy" id="5963"/>
    <lineage>
        <taxon>Eukaryota</taxon>
        <taxon>Sar</taxon>
        <taxon>Alveolata</taxon>
        <taxon>Ciliophora</taxon>
        <taxon>Postciliodesmatophora</taxon>
        <taxon>Heterotrichea</taxon>
        <taxon>Heterotrichida</taxon>
        <taxon>Stentoridae</taxon>
        <taxon>Stentor</taxon>
    </lineage>
</organism>
<dbReference type="CDD" id="cd02674">
    <property type="entry name" value="Peptidase_C19R"/>
    <property type="match status" value="1"/>
</dbReference>
<keyword evidence="17" id="KW-1185">Reference proteome</keyword>
<comment type="caution">
    <text evidence="16">The sequence shown here is derived from an EMBL/GenBank/DDBJ whole genome shotgun (WGS) entry which is preliminary data.</text>
</comment>
<dbReference type="Pfam" id="PF00443">
    <property type="entry name" value="UCH"/>
    <property type="match status" value="1"/>
</dbReference>
<evidence type="ECO:0000259" key="15">
    <source>
        <dbReference type="PROSITE" id="PS51283"/>
    </source>
</evidence>
<proteinExistence type="inferred from homology"/>
<dbReference type="PANTHER" id="PTHR21646:SF23">
    <property type="entry name" value="UBIQUITIN CARBOXYL-TERMINAL HYDROLASE USP2"/>
    <property type="match status" value="1"/>
</dbReference>
<dbReference type="OrthoDB" id="292964at2759"/>
<dbReference type="SUPFAM" id="SSF54001">
    <property type="entry name" value="Cysteine proteinases"/>
    <property type="match status" value="1"/>
</dbReference>
<dbReference type="Proteomes" id="UP000187209">
    <property type="component" value="Unassembled WGS sequence"/>
</dbReference>
<evidence type="ECO:0000256" key="3">
    <source>
        <dbReference type="ARBA" id="ARBA00008269"/>
    </source>
</evidence>
<evidence type="ECO:0000313" key="17">
    <source>
        <dbReference type="Proteomes" id="UP000187209"/>
    </source>
</evidence>
<keyword evidence="5" id="KW-0254">Endocytosis</keyword>
<dbReference type="GO" id="GO:0006508">
    <property type="term" value="P:proteolysis"/>
    <property type="evidence" value="ECO:0007669"/>
    <property type="project" value="UniProtKB-KW"/>
</dbReference>
<dbReference type="InterPro" id="IPR018200">
    <property type="entry name" value="USP_CS"/>
</dbReference>
<dbReference type="InterPro" id="IPR006615">
    <property type="entry name" value="Pept_C19_DUSP"/>
</dbReference>
<dbReference type="EMBL" id="MPUH01000121">
    <property type="protein sequence ID" value="OMJ89627.1"/>
    <property type="molecule type" value="Genomic_DNA"/>
</dbReference>
<dbReference type="GO" id="GO:0004843">
    <property type="term" value="F:cysteine-type deubiquitinase activity"/>
    <property type="evidence" value="ECO:0007669"/>
    <property type="project" value="UniProtKB-UniRule"/>
</dbReference>
<keyword evidence="12" id="KW-0788">Thiol protease</keyword>
<dbReference type="Pfam" id="PF02148">
    <property type="entry name" value="zf-UBP"/>
    <property type="match status" value="1"/>
</dbReference>
<evidence type="ECO:0000256" key="5">
    <source>
        <dbReference type="ARBA" id="ARBA00022583"/>
    </source>
</evidence>
<dbReference type="PROSITE" id="PS51283">
    <property type="entry name" value="DUSP"/>
    <property type="match status" value="1"/>
</dbReference>
<dbReference type="GO" id="GO:0008270">
    <property type="term" value="F:zinc ion binding"/>
    <property type="evidence" value="ECO:0007669"/>
    <property type="project" value="UniProtKB-KW"/>
</dbReference>
<dbReference type="GO" id="GO:0006897">
    <property type="term" value="P:endocytosis"/>
    <property type="evidence" value="ECO:0007669"/>
    <property type="project" value="UniProtKB-KW"/>
</dbReference>
<comment type="catalytic activity">
    <reaction evidence="12">
        <text>Thiol-dependent hydrolysis of ester, thioester, amide, peptide and isopeptide bonds formed by the C-terminal Gly of ubiquitin (a 76-residue protein attached to proteins as an intracellular targeting signal).</text>
        <dbReference type="EC" id="3.4.19.12"/>
    </reaction>
</comment>
<dbReference type="SUPFAM" id="SSF57850">
    <property type="entry name" value="RING/U-box"/>
    <property type="match status" value="1"/>
</dbReference>
<evidence type="ECO:0000256" key="2">
    <source>
        <dbReference type="ARBA" id="ARBA00004556"/>
    </source>
</evidence>
<dbReference type="PROSITE" id="PS00973">
    <property type="entry name" value="USP_2"/>
    <property type="match status" value="1"/>
</dbReference>
<dbReference type="SMART" id="SM00695">
    <property type="entry name" value="DUSP"/>
    <property type="match status" value="1"/>
</dbReference>
<evidence type="ECO:0000256" key="6">
    <source>
        <dbReference type="ARBA" id="ARBA00022723"/>
    </source>
</evidence>
<feature type="domain" description="USP" evidence="13">
    <location>
        <begin position="102"/>
        <end position="442"/>
    </location>
</feature>
<comment type="subcellular location">
    <subcellularLocation>
        <location evidence="1">Cytoplasm</location>
        <location evidence="1">Cytoskeleton</location>
        <location evidence="1">Microtubule organizing center</location>
        <location evidence="1">Centrosome</location>
    </subcellularLocation>
    <subcellularLocation>
        <location evidence="2">Cytoplasm</location>
        <location evidence="2">Perinuclear region</location>
    </subcellularLocation>
</comment>
<keyword evidence="9" id="KW-0862">Zinc</keyword>
<accession>A0A1R2CKV5</accession>
<dbReference type="InterPro" id="IPR035927">
    <property type="entry name" value="DUSP-like_sf"/>
</dbReference>
<feature type="domain" description="UBP-type" evidence="14">
    <location>
        <begin position="1"/>
        <end position="93"/>
    </location>
</feature>
<dbReference type="GO" id="GO:0048471">
    <property type="term" value="C:perinuclear region of cytoplasm"/>
    <property type="evidence" value="ECO:0007669"/>
    <property type="project" value="UniProtKB-SubCell"/>
</dbReference>
<dbReference type="Pfam" id="PF06337">
    <property type="entry name" value="DUSP"/>
    <property type="match status" value="1"/>
</dbReference>
<dbReference type="SMART" id="SM00290">
    <property type="entry name" value="ZnF_UBP"/>
    <property type="match status" value="1"/>
</dbReference>
<dbReference type="InterPro" id="IPR050185">
    <property type="entry name" value="Ub_carboxyl-term_hydrolase"/>
</dbReference>
<dbReference type="GO" id="GO:0016579">
    <property type="term" value="P:protein deubiquitination"/>
    <property type="evidence" value="ECO:0007669"/>
    <property type="project" value="InterPro"/>
</dbReference>
<evidence type="ECO:0000256" key="12">
    <source>
        <dbReference type="RuleBase" id="RU366025"/>
    </source>
</evidence>
<keyword evidence="4" id="KW-0963">Cytoplasm</keyword>
<keyword evidence="10" id="KW-0206">Cytoskeleton</keyword>
<keyword evidence="8 11" id="KW-0863">Zinc-finger</keyword>
<evidence type="ECO:0000256" key="10">
    <source>
        <dbReference type="ARBA" id="ARBA00023212"/>
    </source>
</evidence>
<name>A0A1R2CKV5_9CILI</name>
<keyword evidence="6" id="KW-0479">Metal-binding</keyword>
<feature type="domain" description="DUSP" evidence="15">
    <location>
        <begin position="537"/>
        <end position="635"/>
    </location>
</feature>
<keyword evidence="12" id="KW-0378">Hydrolase</keyword>
<dbReference type="InterPro" id="IPR001394">
    <property type="entry name" value="Peptidase_C19_UCH"/>
</dbReference>
<evidence type="ECO:0000259" key="13">
    <source>
        <dbReference type="PROSITE" id="PS50235"/>
    </source>
</evidence>
<evidence type="ECO:0000256" key="7">
    <source>
        <dbReference type="ARBA" id="ARBA00022737"/>
    </source>
</evidence>
<dbReference type="InterPro" id="IPR028889">
    <property type="entry name" value="USP"/>
</dbReference>
<dbReference type="PROSITE" id="PS50235">
    <property type="entry name" value="USP_3"/>
    <property type="match status" value="1"/>
</dbReference>
<evidence type="ECO:0000256" key="9">
    <source>
        <dbReference type="ARBA" id="ARBA00022833"/>
    </source>
</evidence>
<dbReference type="Gene3D" id="3.30.40.10">
    <property type="entry name" value="Zinc/RING finger domain, C3HC4 (zinc finger)"/>
    <property type="match status" value="1"/>
</dbReference>
<evidence type="ECO:0000256" key="4">
    <source>
        <dbReference type="ARBA" id="ARBA00022490"/>
    </source>
</evidence>
<dbReference type="InterPro" id="IPR038765">
    <property type="entry name" value="Papain-like_cys_pep_sf"/>
</dbReference>
<keyword evidence="12" id="KW-0645">Protease</keyword>
<gene>
    <name evidence="16" type="ORF">SteCoe_8164</name>
</gene>